<dbReference type="SUPFAM" id="SSF53850">
    <property type="entry name" value="Periplasmic binding protein-like II"/>
    <property type="match status" value="1"/>
</dbReference>
<keyword evidence="4" id="KW-0472">Membrane</keyword>
<evidence type="ECO:0000256" key="5">
    <source>
        <dbReference type="ARBA" id="ARBA00023139"/>
    </source>
</evidence>
<gene>
    <name evidence="7" type="ORF">FYJ83_16195</name>
</gene>
<keyword evidence="6" id="KW-0449">Lipoprotein</keyword>
<dbReference type="PANTHER" id="PTHR30429">
    <property type="entry name" value="D-METHIONINE-BINDING LIPOPROTEIN METQ"/>
    <property type="match status" value="1"/>
</dbReference>
<dbReference type="AlphaFoldDB" id="A0A6N7Y2L9"/>
<evidence type="ECO:0000313" key="7">
    <source>
        <dbReference type="EMBL" id="MSU03005.1"/>
    </source>
</evidence>
<keyword evidence="3" id="KW-0732">Signal</keyword>
<keyword evidence="8" id="KW-1185">Reference proteome</keyword>
<dbReference type="Gene3D" id="3.40.190.10">
    <property type="entry name" value="Periplasmic binding protein-like II"/>
    <property type="match status" value="2"/>
</dbReference>
<evidence type="ECO:0008006" key="9">
    <source>
        <dbReference type="Google" id="ProtNLM"/>
    </source>
</evidence>
<dbReference type="PANTHER" id="PTHR30429:SF0">
    <property type="entry name" value="METHIONINE-BINDING LIPOPROTEIN METQ"/>
    <property type="match status" value="1"/>
</dbReference>
<accession>A0A6N7Y2L9</accession>
<sequence>MKRELFKIIILIILVFALAGCSSNEKQADLDQVPTIKIGTTATVVEEVEAARKGLKDLGYDMEIVMFDDPISLNIGLVEGEIDANFLQHRPYLDNFNKEKGTNLYMLEDLVHAPVFALFSEKHSSVEDVPDKAKIAISTDATNKARALLMLEELGFIKVKEGIEFPTVFDITEYIKNVEFVEVDLMQLTTVLPDVDASCMAVSLMVAAGKDTNLAIATSGLDDLQMFGAGLTVRIEDKDKKWVQDLNESFHTDEMREEIKRIFKGSFIPMF</sequence>
<dbReference type="InterPro" id="IPR004872">
    <property type="entry name" value="Lipoprotein_NlpA"/>
</dbReference>
<dbReference type="Proteomes" id="UP000469523">
    <property type="component" value="Unassembled WGS sequence"/>
</dbReference>
<keyword evidence="5" id="KW-0564">Palmitate</keyword>
<evidence type="ECO:0000256" key="1">
    <source>
        <dbReference type="ARBA" id="ARBA00004635"/>
    </source>
</evidence>
<evidence type="ECO:0000313" key="8">
    <source>
        <dbReference type="Proteomes" id="UP000469523"/>
    </source>
</evidence>
<dbReference type="PROSITE" id="PS51257">
    <property type="entry name" value="PROKAR_LIPOPROTEIN"/>
    <property type="match status" value="1"/>
</dbReference>
<evidence type="ECO:0000256" key="3">
    <source>
        <dbReference type="ARBA" id="ARBA00022729"/>
    </source>
</evidence>
<comment type="subcellular location">
    <subcellularLocation>
        <location evidence="1">Membrane</location>
        <topology evidence="1">Lipid-anchor</topology>
    </subcellularLocation>
</comment>
<dbReference type="RefSeq" id="WP_154442375.1">
    <property type="nucleotide sequence ID" value="NZ_VUNQ01000050.1"/>
</dbReference>
<protein>
    <recommendedName>
        <fullName evidence="9">Lipoprotein</fullName>
    </recommendedName>
</protein>
<organism evidence="7 8">
    <name type="scientific">Tissierella pigra</name>
    <dbReference type="NCBI Taxonomy" id="2607614"/>
    <lineage>
        <taxon>Bacteria</taxon>
        <taxon>Bacillati</taxon>
        <taxon>Bacillota</taxon>
        <taxon>Tissierellia</taxon>
        <taxon>Tissierellales</taxon>
        <taxon>Tissierellaceae</taxon>
        <taxon>Tissierella</taxon>
    </lineage>
</organism>
<evidence type="ECO:0000256" key="4">
    <source>
        <dbReference type="ARBA" id="ARBA00023136"/>
    </source>
</evidence>
<comment type="similarity">
    <text evidence="2">Belongs to the NlpA lipoprotein family.</text>
</comment>
<dbReference type="EMBL" id="VUNQ01000050">
    <property type="protein sequence ID" value="MSU03005.1"/>
    <property type="molecule type" value="Genomic_DNA"/>
</dbReference>
<dbReference type="GO" id="GO:0016020">
    <property type="term" value="C:membrane"/>
    <property type="evidence" value="ECO:0007669"/>
    <property type="project" value="UniProtKB-SubCell"/>
</dbReference>
<evidence type="ECO:0000256" key="2">
    <source>
        <dbReference type="ARBA" id="ARBA00008973"/>
    </source>
</evidence>
<comment type="caution">
    <text evidence="7">The sequence shown here is derived from an EMBL/GenBank/DDBJ whole genome shotgun (WGS) entry which is preliminary data.</text>
</comment>
<proteinExistence type="inferred from homology"/>
<name>A0A6N7Y2L9_9FIRM</name>
<dbReference type="Pfam" id="PF03180">
    <property type="entry name" value="Lipoprotein_9"/>
    <property type="match status" value="1"/>
</dbReference>
<reference evidence="7 8" key="1">
    <citation type="submission" date="2019-09" db="EMBL/GenBank/DDBJ databases">
        <title>In-depth cultivation of the pig gut microbiome towards novel bacterial diversity and tailored functional studies.</title>
        <authorList>
            <person name="Wylensek D."/>
            <person name="Hitch T.C.A."/>
            <person name="Clavel T."/>
        </authorList>
    </citation>
    <scope>NUCLEOTIDE SEQUENCE [LARGE SCALE GENOMIC DNA]</scope>
    <source>
        <strain evidence="7 8">WCA3-693-APC-4?</strain>
    </source>
</reference>
<evidence type="ECO:0000256" key="6">
    <source>
        <dbReference type="ARBA" id="ARBA00023288"/>
    </source>
</evidence>